<protein>
    <submittedName>
        <fullName evidence="5">Protein-glutamate O-methyltransferase CheR</fullName>
    </submittedName>
</protein>
<dbReference type="EMBL" id="JAPZVI010000007">
    <property type="protein sequence ID" value="MCZ8402291.1"/>
    <property type="molecule type" value="Genomic_DNA"/>
</dbReference>
<dbReference type="PROSITE" id="PS50123">
    <property type="entry name" value="CHER"/>
    <property type="match status" value="1"/>
</dbReference>
<dbReference type="SMART" id="SM00138">
    <property type="entry name" value="MeTrc"/>
    <property type="match status" value="1"/>
</dbReference>
<organism evidence="5 6">
    <name type="scientific">Alcaligenes xylosoxydans xylosoxydans</name>
    <name type="common">Achromobacter xylosoxidans</name>
    <dbReference type="NCBI Taxonomy" id="85698"/>
    <lineage>
        <taxon>Bacteria</taxon>
        <taxon>Pseudomonadati</taxon>
        <taxon>Pseudomonadota</taxon>
        <taxon>Betaproteobacteria</taxon>
        <taxon>Burkholderiales</taxon>
        <taxon>Alcaligenaceae</taxon>
        <taxon>Achromobacter</taxon>
    </lineage>
</organism>
<dbReference type="PANTHER" id="PTHR24422:SF19">
    <property type="entry name" value="CHEMOTAXIS PROTEIN METHYLTRANSFERASE"/>
    <property type="match status" value="1"/>
</dbReference>
<gene>
    <name evidence="5" type="ORF">O9570_12615</name>
</gene>
<dbReference type="Gene3D" id="3.40.50.150">
    <property type="entry name" value="Vaccinia Virus protein VP39"/>
    <property type="match status" value="1"/>
</dbReference>
<evidence type="ECO:0000259" key="4">
    <source>
        <dbReference type="PROSITE" id="PS50123"/>
    </source>
</evidence>
<dbReference type="GO" id="GO:0032259">
    <property type="term" value="P:methylation"/>
    <property type="evidence" value="ECO:0007669"/>
    <property type="project" value="UniProtKB-KW"/>
</dbReference>
<dbReference type="Pfam" id="PF01739">
    <property type="entry name" value="CheR"/>
    <property type="match status" value="1"/>
</dbReference>
<keyword evidence="3" id="KW-0949">S-adenosyl-L-methionine</keyword>
<feature type="non-terminal residue" evidence="5">
    <location>
        <position position="284"/>
    </location>
</feature>
<comment type="caution">
    <text evidence="5">The sequence shown here is derived from an EMBL/GenBank/DDBJ whole genome shotgun (WGS) entry which is preliminary data.</text>
</comment>
<evidence type="ECO:0000256" key="3">
    <source>
        <dbReference type="ARBA" id="ARBA00022691"/>
    </source>
</evidence>
<dbReference type="InterPro" id="IPR022642">
    <property type="entry name" value="CheR_C"/>
</dbReference>
<keyword evidence="1" id="KW-0489">Methyltransferase</keyword>
<sequence length="284" mass="31314">MMLVDDFSAVLKRKMGLDSGSIGAAAVERAVRHRMQSVGSDDEHDYLMRLQTSPAEMQQLIEAVIVPETWFFRYPESQAAMAALARERLFAPGAEARQLRVLSVPCSSGEEPYSIAMALLDAGVPAERFLVDAVDISERMVAFARRACYGRNSFRGESLSYRDRYFTETADGHQLTEHVTARVRLLAGNLFDPALLPNAAPYDFVFCRNLLIYFDAPTQERAVTVLRRFARHDGILFVGPAETSLMTGRRLPAVPLARAFAFRAEPAPPTEAAPARTAGAASGR</sequence>
<dbReference type="PRINTS" id="PR00996">
    <property type="entry name" value="CHERMTFRASE"/>
</dbReference>
<dbReference type="PANTHER" id="PTHR24422">
    <property type="entry name" value="CHEMOTAXIS PROTEIN METHYLTRANSFERASE"/>
    <property type="match status" value="1"/>
</dbReference>
<dbReference type="GO" id="GO:0008757">
    <property type="term" value="F:S-adenosylmethionine-dependent methyltransferase activity"/>
    <property type="evidence" value="ECO:0007669"/>
    <property type="project" value="InterPro"/>
</dbReference>
<dbReference type="InterPro" id="IPR000780">
    <property type="entry name" value="CheR_MeTrfase"/>
</dbReference>
<dbReference type="Proteomes" id="UP001141992">
    <property type="component" value="Unassembled WGS sequence"/>
</dbReference>
<feature type="domain" description="CheR-type methyltransferase" evidence="4">
    <location>
        <begin position="1"/>
        <end position="243"/>
    </location>
</feature>
<dbReference type="InterPro" id="IPR050903">
    <property type="entry name" value="Bact_Chemotaxis_MeTrfase"/>
</dbReference>
<dbReference type="SUPFAM" id="SSF53335">
    <property type="entry name" value="S-adenosyl-L-methionine-dependent methyltransferases"/>
    <property type="match status" value="1"/>
</dbReference>
<evidence type="ECO:0000256" key="2">
    <source>
        <dbReference type="ARBA" id="ARBA00022679"/>
    </source>
</evidence>
<evidence type="ECO:0000313" key="5">
    <source>
        <dbReference type="EMBL" id="MCZ8402291.1"/>
    </source>
</evidence>
<evidence type="ECO:0000313" key="6">
    <source>
        <dbReference type="Proteomes" id="UP001141992"/>
    </source>
</evidence>
<keyword evidence="2" id="KW-0808">Transferase</keyword>
<evidence type="ECO:0000256" key="1">
    <source>
        <dbReference type="ARBA" id="ARBA00022603"/>
    </source>
</evidence>
<dbReference type="RefSeq" id="WP_269863648.1">
    <property type="nucleotide sequence ID" value="NZ_JAPZVI010000007.1"/>
</dbReference>
<reference evidence="5" key="1">
    <citation type="submission" date="2022-12" db="EMBL/GenBank/DDBJ databases">
        <authorList>
            <person name="Voronina O.L."/>
            <person name="Kunda M.S."/>
            <person name="Ryzhova N."/>
            <person name="Aksenova E.I."/>
        </authorList>
    </citation>
    <scope>NUCLEOTIDE SEQUENCE</scope>
    <source>
        <strain evidence="5">SCCH136:Ach223948</strain>
    </source>
</reference>
<accession>A0A9X3KYD0</accession>
<dbReference type="AlphaFoldDB" id="A0A9X3KYD0"/>
<dbReference type="InterPro" id="IPR029063">
    <property type="entry name" value="SAM-dependent_MTases_sf"/>
</dbReference>
<proteinExistence type="predicted"/>
<dbReference type="CDD" id="cd02440">
    <property type="entry name" value="AdoMet_MTases"/>
    <property type="match status" value="1"/>
</dbReference>
<name>A0A9X3KYD0_ALCXX</name>